<dbReference type="PANTHER" id="PTHR46033">
    <property type="entry name" value="PROTEIN MAIN-LIKE 2"/>
    <property type="match status" value="1"/>
</dbReference>
<sequence length="309" mass="36693">MTRSLIRFDDNHMSINQLQMAEDRVLEAYICNLLTPPLLLIEPYLRDVGFSHVALVRKWCKLDPTLVSTLVERWRLETHKFHLPCNKCTITLEDVQLQLELLVDGRVVTGYMQRTFEEGFGDDLRRPYRNGLVKKKFRGLDEDSTKIQIEQHAWVYIIQIIGGILMSDKSRNLIHLRWNYGPSYAGLPNEFRDIQLLLDQRSEVEVPLVVYATMEIHEPDRVLRQFGFRQSILVKSQELDDLHPIHLQGRTDENWPIFYVKYINMWNNRYEFLPIHEAIVTLELAYNLDYMQYFRVYCKPYLLGEEVRS</sequence>
<dbReference type="Proteomes" id="UP000828251">
    <property type="component" value="Unassembled WGS sequence"/>
</dbReference>
<dbReference type="GO" id="GO:0010073">
    <property type="term" value="P:meristem maintenance"/>
    <property type="evidence" value="ECO:0007669"/>
    <property type="project" value="InterPro"/>
</dbReference>
<dbReference type="OrthoDB" id="1002216at2759"/>
<organism evidence="2 3">
    <name type="scientific">Gossypium stocksii</name>
    <dbReference type="NCBI Taxonomy" id="47602"/>
    <lineage>
        <taxon>Eukaryota</taxon>
        <taxon>Viridiplantae</taxon>
        <taxon>Streptophyta</taxon>
        <taxon>Embryophyta</taxon>
        <taxon>Tracheophyta</taxon>
        <taxon>Spermatophyta</taxon>
        <taxon>Magnoliopsida</taxon>
        <taxon>eudicotyledons</taxon>
        <taxon>Gunneridae</taxon>
        <taxon>Pentapetalae</taxon>
        <taxon>rosids</taxon>
        <taxon>malvids</taxon>
        <taxon>Malvales</taxon>
        <taxon>Malvaceae</taxon>
        <taxon>Malvoideae</taxon>
        <taxon>Gossypium</taxon>
    </lineage>
</organism>
<accession>A0A9D3ZT55</accession>
<dbReference type="EMBL" id="JAIQCV010000009">
    <property type="protein sequence ID" value="KAH1064508.1"/>
    <property type="molecule type" value="Genomic_DNA"/>
</dbReference>
<keyword evidence="3" id="KW-1185">Reference proteome</keyword>
<evidence type="ECO:0000313" key="2">
    <source>
        <dbReference type="EMBL" id="KAH1064508.1"/>
    </source>
</evidence>
<name>A0A9D3ZT55_9ROSI</name>
<dbReference type="Pfam" id="PF10536">
    <property type="entry name" value="PMD"/>
    <property type="match status" value="1"/>
</dbReference>
<evidence type="ECO:0000313" key="3">
    <source>
        <dbReference type="Proteomes" id="UP000828251"/>
    </source>
</evidence>
<comment type="caution">
    <text evidence="2">The sequence shown here is derived from an EMBL/GenBank/DDBJ whole genome shotgun (WGS) entry which is preliminary data.</text>
</comment>
<feature type="domain" description="Aminotransferase-like plant mobile" evidence="1">
    <location>
        <begin position="59"/>
        <end position="176"/>
    </location>
</feature>
<gene>
    <name evidence="2" type="ORF">J1N35_029495</name>
</gene>
<protein>
    <recommendedName>
        <fullName evidence="1">Aminotransferase-like plant mobile domain-containing protein</fullName>
    </recommendedName>
</protein>
<dbReference type="PANTHER" id="PTHR46033:SF8">
    <property type="entry name" value="PROTEIN MAINTENANCE OF MERISTEMS-LIKE"/>
    <property type="match status" value="1"/>
</dbReference>
<proteinExistence type="predicted"/>
<dbReference type="AlphaFoldDB" id="A0A9D3ZT55"/>
<evidence type="ECO:0000259" key="1">
    <source>
        <dbReference type="Pfam" id="PF10536"/>
    </source>
</evidence>
<dbReference type="InterPro" id="IPR044824">
    <property type="entry name" value="MAIN-like"/>
</dbReference>
<reference evidence="2 3" key="1">
    <citation type="journal article" date="2021" name="Plant Biotechnol. J.">
        <title>Multi-omics assisted identification of the key and species-specific regulatory components of drought-tolerant mechanisms in Gossypium stocksii.</title>
        <authorList>
            <person name="Yu D."/>
            <person name="Ke L."/>
            <person name="Zhang D."/>
            <person name="Wu Y."/>
            <person name="Sun Y."/>
            <person name="Mei J."/>
            <person name="Sun J."/>
            <person name="Sun Y."/>
        </authorList>
    </citation>
    <scope>NUCLEOTIDE SEQUENCE [LARGE SCALE GENOMIC DNA]</scope>
    <source>
        <strain evidence="3">cv. E1</strain>
        <tissue evidence="2">Leaf</tissue>
    </source>
</reference>
<dbReference type="InterPro" id="IPR019557">
    <property type="entry name" value="AminoTfrase-like_pln_mobile"/>
</dbReference>